<dbReference type="AlphaFoldDB" id="A0A9J5X9T1"/>
<dbReference type="Proteomes" id="UP000824120">
    <property type="component" value="Chromosome 9"/>
</dbReference>
<sequence length="229" mass="26785">MRMLKWMCGLTRRDIIRNEDIHAKVEVTMDKMRKSRMRWFGHVKRRCMDAPAKRCERLTIEGLRRGRGRPKKYWGEEGMEVEDWGRRLVVDSFAPVEGLSEATSSLTDKVEVRLHTKSTFLLSQLPVSKPVLKKRTKEKLNIHLYRCSANYFLPIVAVTAQQMSGRIRHLFILRLVCYLRYLKMGVAIECFESTIPQESLVVHLIQLFYTLGLSSSKADLKYVTEKQTF</sequence>
<accession>A0A9J5X9T1</accession>
<dbReference type="EMBL" id="JACXVP010000009">
    <property type="protein sequence ID" value="KAG5583972.1"/>
    <property type="molecule type" value="Genomic_DNA"/>
</dbReference>
<evidence type="ECO:0000313" key="1">
    <source>
        <dbReference type="EMBL" id="KAG5583972.1"/>
    </source>
</evidence>
<dbReference type="OrthoDB" id="1283502at2759"/>
<dbReference type="PANTHER" id="PTHR46238">
    <property type="entry name" value="REVERSE TRANSCRIPTASE DOMAIN-CONTAINING PROTEIN"/>
    <property type="match status" value="1"/>
</dbReference>
<protein>
    <submittedName>
        <fullName evidence="1">Uncharacterized protein</fullName>
    </submittedName>
</protein>
<name>A0A9J5X9T1_SOLCO</name>
<reference evidence="1 2" key="1">
    <citation type="submission" date="2020-09" db="EMBL/GenBank/DDBJ databases">
        <title>De no assembly of potato wild relative species, Solanum commersonii.</title>
        <authorList>
            <person name="Cho K."/>
        </authorList>
    </citation>
    <scope>NUCLEOTIDE SEQUENCE [LARGE SCALE GENOMIC DNA]</scope>
    <source>
        <strain evidence="1">LZ3.2</strain>
        <tissue evidence="1">Leaf</tissue>
    </source>
</reference>
<proteinExistence type="predicted"/>
<organism evidence="1 2">
    <name type="scientific">Solanum commersonii</name>
    <name type="common">Commerson's wild potato</name>
    <name type="synonym">Commerson's nightshade</name>
    <dbReference type="NCBI Taxonomy" id="4109"/>
    <lineage>
        <taxon>Eukaryota</taxon>
        <taxon>Viridiplantae</taxon>
        <taxon>Streptophyta</taxon>
        <taxon>Embryophyta</taxon>
        <taxon>Tracheophyta</taxon>
        <taxon>Spermatophyta</taxon>
        <taxon>Magnoliopsida</taxon>
        <taxon>eudicotyledons</taxon>
        <taxon>Gunneridae</taxon>
        <taxon>Pentapetalae</taxon>
        <taxon>asterids</taxon>
        <taxon>lamiids</taxon>
        <taxon>Solanales</taxon>
        <taxon>Solanaceae</taxon>
        <taxon>Solanoideae</taxon>
        <taxon>Solaneae</taxon>
        <taxon>Solanum</taxon>
    </lineage>
</organism>
<evidence type="ECO:0000313" key="2">
    <source>
        <dbReference type="Proteomes" id="UP000824120"/>
    </source>
</evidence>
<gene>
    <name evidence="1" type="ORF">H5410_044406</name>
</gene>
<comment type="caution">
    <text evidence="1">The sequence shown here is derived from an EMBL/GenBank/DDBJ whole genome shotgun (WGS) entry which is preliminary data.</text>
</comment>
<dbReference type="PANTHER" id="PTHR46238:SF8">
    <property type="entry name" value="ENDONUCLEASE_EXONUCLEASE_PHOSPHATASE DOMAIN-CONTAINING PROTEIN"/>
    <property type="match status" value="1"/>
</dbReference>
<keyword evidence="2" id="KW-1185">Reference proteome</keyword>